<keyword evidence="6 9" id="KW-0863">Zinc-finger</keyword>
<comment type="caution">
    <text evidence="13">The sequence shown here is derived from an EMBL/GenBank/DDBJ whole genome shotgun (WGS) entry which is preliminary data.</text>
</comment>
<keyword evidence="8" id="KW-0862">Zinc</keyword>
<dbReference type="InterPro" id="IPR018957">
    <property type="entry name" value="Znf_C3HC4_RING-type"/>
</dbReference>
<evidence type="ECO:0000256" key="4">
    <source>
        <dbReference type="ARBA" id="ARBA00022723"/>
    </source>
</evidence>
<evidence type="ECO:0000256" key="8">
    <source>
        <dbReference type="ARBA" id="ARBA00022833"/>
    </source>
</evidence>
<dbReference type="GO" id="GO:0016567">
    <property type="term" value="P:protein ubiquitination"/>
    <property type="evidence" value="ECO:0007669"/>
    <property type="project" value="InterPro"/>
</dbReference>
<dbReference type="EMBL" id="CM032191">
    <property type="protein sequence ID" value="KAG7086038.1"/>
    <property type="molecule type" value="Genomic_DNA"/>
</dbReference>
<dbReference type="OrthoDB" id="9977870at2759"/>
<comment type="catalytic activity">
    <reaction evidence="1">
        <text>[E2 ubiquitin-conjugating enzyme]-S-ubiquitinyl-L-cysteine + [acceptor protein]-L-lysine = [E2 ubiquitin-conjugating enzyme]-L-cysteine + [acceptor protein]-N(6)-ubiquitinyl-L-lysine.</text>
        <dbReference type="EC" id="2.3.2.31"/>
    </reaction>
</comment>
<dbReference type="InterPro" id="IPR031127">
    <property type="entry name" value="E3_UB_ligase_RBR"/>
</dbReference>
<evidence type="ECO:0000256" key="6">
    <source>
        <dbReference type="ARBA" id="ARBA00022771"/>
    </source>
</evidence>
<keyword evidence="5" id="KW-0677">Repeat</keyword>
<dbReference type="SUPFAM" id="SSF57850">
    <property type="entry name" value="RING/U-box"/>
    <property type="match status" value="2"/>
</dbReference>
<dbReference type="CDD" id="cd22584">
    <property type="entry name" value="Rcat_RBR_unk"/>
    <property type="match status" value="1"/>
</dbReference>
<organism evidence="13 14">
    <name type="scientific">Marasmius oreades</name>
    <name type="common">fairy-ring Marasmius</name>
    <dbReference type="NCBI Taxonomy" id="181124"/>
    <lineage>
        <taxon>Eukaryota</taxon>
        <taxon>Fungi</taxon>
        <taxon>Dikarya</taxon>
        <taxon>Basidiomycota</taxon>
        <taxon>Agaricomycotina</taxon>
        <taxon>Agaricomycetes</taxon>
        <taxon>Agaricomycetidae</taxon>
        <taxon>Agaricales</taxon>
        <taxon>Marasmiineae</taxon>
        <taxon>Marasmiaceae</taxon>
        <taxon>Marasmius</taxon>
    </lineage>
</organism>
<feature type="domain" description="RING-type" evidence="11">
    <location>
        <begin position="156"/>
        <end position="200"/>
    </location>
</feature>
<dbReference type="Proteomes" id="UP001049176">
    <property type="component" value="Chromosome 11"/>
</dbReference>
<dbReference type="Pfam" id="PF01485">
    <property type="entry name" value="IBR"/>
    <property type="match status" value="1"/>
</dbReference>
<dbReference type="RefSeq" id="XP_043002509.1">
    <property type="nucleotide sequence ID" value="XM_043160552.1"/>
</dbReference>
<dbReference type="AlphaFoldDB" id="A0A9P7RNA1"/>
<dbReference type="Pfam" id="PF00097">
    <property type="entry name" value="zf-C3HC4"/>
    <property type="match status" value="1"/>
</dbReference>
<dbReference type="PROSITE" id="PS50089">
    <property type="entry name" value="ZF_RING_2"/>
    <property type="match status" value="1"/>
</dbReference>
<evidence type="ECO:0000256" key="3">
    <source>
        <dbReference type="ARBA" id="ARBA00022679"/>
    </source>
</evidence>
<evidence type="ECO:0000256" key="5">
    <source>
        <dbReference type="ARBA" id="ARBA00022737"/>
    </source>
</evidence>
<evidence type="ECO:0000256" key="9">
    <source>
        <dbReference type="PROSITE-ProRule" id="PRU00175"/>
    </source>
</evidence>
<dbReference type="Gene3D" id="3.30.40.10">
    <property type="entry name" value="Zinc/RING finger domain, C3HC4 (zinc finger)"/>
    <property type="match status" value="1"/>
</dbReference>
<protein>
    <recommendedName>
        <fullName evidence="2">RBR-type E3 ubiquitin transferase</fullName>
        <ecNumber evidence="2">2.3.2.31</ecNumber>
    </recommendedName>
</protein>
<evidence type="ECO:0000259" key="11">
    <source>
        <dbReference type="PROSITE" id="PS50089"/>
    </source>
</evidence>
<dbReference type="InterPro" id="IPR017907">
    <property type="entry name" value="Znf_RING_CS"/>
</dbReference>
<gene>
    <name evidence="13" type="ORF">E1B28_003559</name>
</gene>
<dbReference type="InterPro" id="IPR001841">
    <property type="entry name" value="Znf_RING"/>
</dbReference>
<evidence type="ECO:0000256" key="10">
    <source>
        <dbReference type="SAM" id="MobiDB-lite"/>
    </source>
</evidence>
<dbReference type="SMART" id="SM00647">
    <property type="entry name" value="IBR"/>
    <property type="match status" value="2"/>
</dbReference>
<dbReference type="PANTHER" id="PTHR11685">
    <property type="entry name" value="RBR FAMILY RING FINGER AND IBR DOMAIN-CONTAINING"/>
    <property type="match status" value="1"/>
</dbReference>
<keyword evidence="14" id="KW-1185">Reference proteome</keyword>
<evidence type="ECO:0000313" key="14">
    <source>
        <dbReference type="Proteomes" id="UP001049176"/>
    </source>
</evidence>
<proteinExistence type="predicted"/>
<keyword evidence="4" id="KW-0479">Metal-binding</keyword>
<dbReference type="GO" id="GO:0008270">
    <property type="term" value="F:zinc ion binding"/>
    <property type="evidence" value="ECO:0007669"/>
    <property type="project" value="UniProtKB-KW"/>
</dbReference>
<keyword evidence="3" id="KW-0808">Transferase</keyword>
<feature type="domain" description="RING-type" evidence="12">
    <location>
        <begin position="152"/>
        <end position="378"/>
    </location>
</feature>
<dbReference type="InterPro" id="IPR013083">
    <property type="entry name" value="Znf_RING/FYVE/PHD"/>
</dbReference>
<dbReference type="Pfam" id="PF22191">
    <property type="entry name" value="IBR_1"/>
    <property type="match status" value="1"/>
</dbReference>
<dbReference type="GeneID" id="66072635"/>
<feature type="region of interest" description="Disordered" evidence="10">
    <location>
        <begin position="61"/>
        <end position="84"/>
    </location>
</feature>
<dbReference type="Gene3D" id="1.20.120.1750">
    <property type="match status" value="1"/>
</dbReference>
<dbReference type="GO" id="GO:0061630">
    <property type="term" value="F:ubiquitin protein ligase activity"/>
    <property type="evidence" value="ECO:0007669"/>
    <property type="project" value="UniProtKB-EC"/>
</dbReference>
<dbReference type="PROSITE" id="PS00518">
    <property type="entry name" value="ZF_RING_1"/>
    <property type="match status" value="1"/>
</dbReference>
<dbReference type="InterPro" id="IPR002867">
    <property type="entry name" value="IBR_dom"/>
</dbReference>
<evidence type="ECO:0000313" key="13">
    <source>
        <dbReference type="EMBL" id="KAG7086038.1"/>
    </source>
</evidence>
<name>A0A9P7RNA1_9AGAR</name>
<evidence type="ECO:0000256" key="1">
    <source>
        <dbReference type="ARBA" id="ARBA00001798"/>
    </source>
</evidence>
<evidence type="ECO:0000259" key="12">
    <source>
        <dbReference type="PROSITE" id="PS51873"/>
    </source>
</evidence>
<evidence type="ECO:0000256" key="7">
    <source>
        <dbReference type="ARBA" id="ARBA00022786"/>
    </source>
</evidence>
<dbReference type="PROSITE" id="PS51873">
    <property type="entry name" value="TRIAD"/>
    <property type="match status" value="1"/>
</dbReference>
<dbReference type="InterPro" id="IPR044066">
    <property type="entry name" value="TRIAD_supradom"/>
</dbReference>
<reference evidence="13" key="1">
    <citation type="journal article" date="2021" name="Genome Biol. Evol.">
        <title>The assembled and annotated genome of the fairy-ring fungus Marasmius oreades.</title>
        <authorList>
            <person name="Hiltunen M."/>
            <person name="Ament-Velasquez S.L."/>
            <person name="Johannesson H."/>
        </authorList>
    </citation>
    <scope>NUCLEOTIDE SEQUENCE</scope>
    <source>
        <strain evidence="13">03SP1</strain>
    </source>
</reference>
<dbReference type="EC" id="2.3.2.31" evidence="2"/>
<evidence type="ECO:0000256" key="2">
    <source>
        <dbReference type="ARBA" id="ARBA00012251"/>
    </source>
</evidence>
<keyword evidence="7" id="KW-0833">Ubl conjugation pathway</keyword>
<sequence length="378" mass="41578">MATPPILVNGIDTETSLMIAQLALEDIQSRARLLHGTDEGFALEVMAEDYRQFLQAYDEYRNPGDDVSSSGRSTPDSVSDSDDSVSLDQVYFPRIKVNTSHQNTNYGDTPTSMAGSPNSEFASDSSGSTSQFRVYLSRSRSTSPELDRYIEPLVDCIACADMLSPSSAFQANCGHHFCEPCLEQFLTTSTTTESLFPPWCCTPNQKIDVYQLMTLDGHSLSKSGAGPSISDGLCHRIHAKLIEYAVPHPDRVYCPNPRCSVFIGSKTTLQGPPVHPVTSTSISKQQAPFKCPSCSFSVCLTCREPEHRGKPCQVSATEGFDDASLAFRDFAKEREWQSCPGCRFMVEKTGGCNHIVCRCKHEFCYRCGGTWSSTHVCS</sequence>
<feature type="region of interest" description="Disordered" evidence="10">
    <location>
        <begin position="101"/>
        <end position="127"/>
    </location>
</feature>
<accession>A0A9P7RNA1</accession>
<dbReference type="KEGG" id="more:E1B28_003559"/>